<protein>
    <recommendedName>
        <fullName evidence="3">Cysteine-rich transmembrane CYSTM domain-containing protein</fullName>
    </recommendedName>
</protein>
<accession>A0ABP0TLT6</accession>
<organism evidence="1 2">
    <name type="scientific">Sphagnum troendelagicum</name>
    <dbReference type="NCBI Taxonomy" id="128251"/>
    <lineage>
        <taxon>Eukaryota</taxon>
        <taxon>Viridiplantae</taxon>
        <taxon>Streptophyta</taxon>
        <taxon>Embryophyta</taxon>
        <taxon>Bryophyta</taxon>
        <taxon>Sphagnophytina</taxon>
        <taxon>Sphagnopsida</taxon>
        <taxon>Sphagnales</taxon>
        <taxon>Sphagnaceae</taxon>
        <taxon>Sphagnum</taxon>
    </lineage>
</organism>
<evidence type="ECO:0008006" key="3">
    <source>
        <dbReference type="Google" id="ProtNLM"/>
    </source>
</evidence>
<sequence length="120" mass="12205">MLGRRKAAQANQQYAAANDYGTAGVPAGTLGTGGSNYVQQPQYVDQSGGPLGSNYTGQKTGYAGNGVYAGVNGDPAYAGGAGGPIDGRRRHHRLANCCAALFACCWCCTWPCHGPCCGGL</sequence>
<gene>
    <name evidence="1" type="ORF">CSSPTR1EN2_LOCUS5135</name>
</gene>
<keyword evidence="2" id="KW-1185">Reference proteome</keyword>
<reference evidence="1" key="1">
    <citation type="submission" date="2024-02" db="EMBL/GenBank/DDBJ databases">
        <authorList>
            <consortium name="ELIXIR-Norway"/>
            <consortium name="Elixir Norway"/>
        </authorList>
    </citation>
    <scope>NUCLEOTIDE SEQUENCE</scope>
</reference>
<dbReference type="Proteomes" id="UP001497512">
    <property type="component" value="Chromosome 12"/>
</dbReference>
<name>A0ABP0TLT6_9BRYO</name>
<evidence type="ECO:0000313" key="1">
    <source>
        <dbReference type="EMBL" id="CAK9199835.1"/>
    </source>
</evidence>
<evidence type="ECO:0000313" key="2">
    <source>
        <dbReference type="Proteomes" id="UP001497512"/>
    </source>
</evidence>
<proteinExistence type="predicted"/>
<dbReference type="EMBL" id="OZ019904">
    <property type="protein sequence ID" value="CAK9199835.1"/>
    <property type="molecule type" value="Genomic_DNA"/>
</dbReference>